<dbReference type="OrthoDB" id="10452626at2759"/>
<protein>
    <submittedName>
        <fullName evidence="1">Uncharacterized protein</fullName>
    </submittedName>
</protein>
<accession>A0A168GUT9</accession>
<sequence length="423" mass="48166">MVELFSKTKRPIVVESTSDYNKCSSGALLNCSEKVALINLIQPYGYYVEANINLCNEIKLSLNQVIETADSAIGMRKSTLSILDVCCKTTDMYEFVSDYIWETVSESMAEQASNATKQEEVATIGSYKVFISNLTDAMKKCMENVLVNITDLDDIIYNHQPNSVCNFSISHRFLMDVGLMPYLKYKALVIVSSLKADAIFGKHQISCLVATGDQLYAWVKQYNPTYGNFLWDRLKLAIATALQSKEARTHLVMRESIVSEDSICNYKPLKLELYRQVFNKHYYVDISFAKRLNAKVHQDKGSHRINIPCTTEEEDSSIWRISISNTTDEGTLRSALKEKFYINFDLQLISQAHWSFSHDPFDGSTTFVKNRISFPLEVDIRPCSHSSAAVDLKMRMGINVSSLRDPLKFERNEFPERLTLQAI</sequence>
<dbReference type="EMBL" id="AMYB01000011">
    <property type="protein sequence ID" value="OAC98045.1"/>
    <property type="molecule type" value="Genomic_DNA"/>
</dbReference>
<proteinExistence type="predicted"/>
<comment type="caution">
    <text evidence="1">The sequence shown here is derived from an EMBL/GenBank/DDBJ whole genome shotgun (WGS) entry which is preliminary data.</text>
</comment>
<dbReference type="AlphaFoldDB" id="A0A168GUT9"/>
<evidence type="ECO:0000313" key="1">
    <source>
        <dbReference type="EMBL" id="OAC98045.1"/>
    </source>
</evidence>
<gene>
    <name evidence="1" type="ORF">MUCCIDRAFT_167698</name>
</gene>
<reference evidence="1 2" key="1">
    <citation type="submission" date="2015-06" db="EMBL/GenBank/DDBJ databases">
        <title>Expansion of signal transduction pathways in fungi by whole-genome duplication.</title>
        <authorList>
            <consortium name="DOE Joint Genome Institute"/>
            <person name="Corrochano L.M."/>
            <person name="Kuo A."/>
            <person name="Marcet-Houben M."/>
            <person name="Polaino S."/>
            <person name="Salamov A."/>
            <person name="Villalobos J.M."/>
            <person name="Alvarez M.I."/>
            <person name="Avalos J."/>
            <person name="Benito E.P."/>
            <person name="Benoit I."/>
            <person name="Burger G."/>
            <person name="Camino L.P."/>
            <person name="Canovas D."/>
            <person name="Cerda-Olmedo E."/>
            <person name="Cheng J.-F."/>
            <person name="Dominguez A."/>
            <person name="Elias M."/>
            <person name="Eslava A.P."/>
            <person name="Glaser F."/>
            <person name="Grimwood J."/>
            <person name="Gutierrez G."/>
            <person name="Heitman J."/>
            <person name="Henrissat B."/>
            <person name="Iturriaga E.A."/>
            <person name="Lang B.F."/>
            <person name="Lavin J.L."/>
            <person name="Lee S."/>
            <person name="Li W."/>
            <person name="Lindquist E."/>
            <person name="Lopez-Garcia S."/>
            <person name="Luque E.M."/>
            <person name="Marcos A.T."/>
            <person name="Martin J."/>
            <person name="Mccluskey K."/>
            <person name="Medina H.R."/>
            <person name="Miralles-Duran A."/>
            <person name="Miyazaki A."/>
            <person name="Munoz-Torres E."/>
            <person name="Oguiza J.A."/>
            <person name="Ohm R."/>
            <person name="Olmedo M."/>
            <person name="Orejas M."/>
            <person name="Ortiz-Castellanos L."/>
            <person name="Pisabarro A.G."/>
            <person name="Rodriguez-Romero J."/>
            <person name="Ruiz-Herrera J."/>
            <person name="Ruiz-Vazquez R."/>
            <person name="Sanz C."/>
            <person name="Schackwitz W."/>
            <person name="Schmutz J."/>
            <person name="Shahriari M."/>
            <person name="Shelest E."/>
            <person name="Silva-Franco F."/>
            <person name="Soanes D."/>
            <person name="Syed K."/>
            <person name="Tagua V.G."/>
            <person name="Talbot N.J."/>
            <person name="Thon M."/>
            <person name="De Vries R.P."/>
            <person name="Wiebenga A."/>
            <person name="Yadav J.S."/>
            <person name="Braun E.L."/>
            <person name="Baker S."/>
            <person name="Garre V."/>
            <person name="Horwitz B."/>
            <person name="Torres-Martinez S."/>
            <person name="Idnurm A."/>
            <person name="Herrera-Estrella A."/>
            <person name="Gabaldon T."/>
            <person name="Grigoriev I.V."/>
        </authorList>
    </citation>
    <scope>NUCLEOTIDE SEQUENCE [LARGE SCALE GENOMIC DNA]</scope>
    <source>
        <strain evidence="1 2">CBS 277.49</strain>
    </source>
</reference>
<dbReference type="VEuPathDB" id="FungiDB:MUCCIDRAFT_167698"/>
<name>A0A168GUT9_MUCCL</name>
<keyword evidence="2" id="KW-1185">Reference proteome</keyword>
<organism evidence="1 2">
    <name type="scientific">Mucor lusitanicus CBS 277.49</name>
    <dbReference type="NCBI Taxonomy" id="747725"/>
    <lineage>
        <taxon>Eukaryota</taxon>
        <taxon>Fungi</taxon>
        <taxon>Fungi incertae sedis</taxon>
        <taxon>Mucoromycota</taxon>
        <taxon>Mucoromycotina</taxon>
        <taxon>Mucoromycetes</taxon>
        <taxon>Mucorales</taxon>
        <taxon>Mucorineae</taxon>
        <taxon>Mucoraceae</taxon>
        <taxon>Mucor</taxon>
    </lineage>
</organism>
<dbReference type="Proteomes" id="UP000077051">
    <property type="component" value="Unassembled WGS sequence"/>
</dbReference>
<evidence type="ECO:0000313" key="2">
    <source>
        <dbReference type="Proteomes" id="UP000077051"/>
    </source>
</evidence>